<accession>A0A7S2U8U6</accession>
<dbReference type="EMBL" id="HBHQ01006007">
    <property type="protein sequence ID" value="CAD9812199.1"/>
    <property type="molecule type" value="Transcribed_RNA"/>
</dbReference>
<gene>
    <name evidence="2" type="ORF">ASEP1449_LOCUS4024</name>
</gene>
<evidence type="ECO:0000256" key="1">
    <source>
        <dbReference type="SAM" id="MobiDB-lite"/>
    </source>
</evidence>
<evidence type="ECO:0000313" key="2">
    <source>
        <dbReference type="EMBL" id="CAD9812199.1"/>
    </source>
</evidence>
<proteinExistence type="predicted"/>
<organism evidence="2">
    <name type="scientific">Attheya septentrionalis</name>
    <dbReference type="NCBI Taxonomy" id="420275"/>
    <lineage>
        <taxon>Eukaryota</taxon>
        <taxon>Sar</taxon>
        <taxon>Stramenopiles</taxon>
        <taxon>Ochrophyta</taxon>
        <taxon>Bacillariophyta</taxon>
        <taxon>Coscinodiscophyceae</taxon>
        <taxon>Chaetocerotophycidae</taxon>
        <taxon>Chaetocerotales</taxon>
        <taxon>Attheyaceae</taxon>
        <taxon>Attheya</taxon>
    </lineage>
</organism>
<name>A0A7S2U8U6_9STRA</name>
<protein>
    <submittedName>
        <fullName evidence="2">Uncharacterized protein</fullName>
    </submittedName>
</protein>
<reference evidence="2" key="1">
    <citation type="submission" date="2021-01" db="EMBL/GenBank/DDBJ databases">
        <authorList>
            <person name="Corre E."/>
            <person name="Pelletier E."/>
            <person name="Niang G."/>
            <person name="Scheremetjew M."/>
            <person name="Finn R."/>
            <person name="Kale V."/>
            <person name="Holt S."/>
            <person name="Cochrane G."/>
            <person name="Meng A."/>
            <person name="Brown T."/>
            <person name="Cohen L."/>
        </authorList>
    </citation>
    <scope>NUCLEOTIDE SEQUENCE</scope>
    <source>
        <strain evidence="2">CCMP2084</strain>
    </source>
</reference>
<sequence length="126" mass="14539">MRLVQLLRKLQWMLSSLHWCQPGSEKATIMRTVPRKVFIHRTDNVLSLALREVLASNAEPFFFLQPDSPASIPYRSKMTSTMTGQPRKRKRSQDEENMYKAQLAATGLILLAFGRLPRGQSHPQFR</sequence>
<feature type="region of interest" description="Disordered" evidence="1">
    <location>
        <begin position="74"/>
        <end position="97"/>
    </location>
</feature>
<dbReference type="AlphaFoldDB" id="A0A7S2U8U6"/>